<evidence type="ECO:0000313" key="1">
    <source>
        <dbReference type="EMBL" id="CAD9007585.1"/>
    </source>
</evidence>
<accession>A0A7S1IBZ1</accession>
<name>A0A7S1IBZ1_9EUGL</name>
<sequence length="114" mass="12664">MFSAGMEVDPLQPAAPHAALRRTWLKPHWGLLCQHQAACTSRFEVYRAVSGACQHPTSWAMDVDRCPWAPSPGCSVMEHLGPSSHSSPAQTHRPCRLKLVLEADRRGYHRLGPL</sequence>
<dbReference type="AlphaFoldDB" id="A0A7S1IBZ1"/>
<protein>
    <submittedName>
        <fullName evidence="1">Uncharacterized protein</fullName>
    </submittedName>
</protein>
<proteinExistence type="predicted"/>
<reference evidence="1" key="1">
    <citation type="submission" date="2021-01" db="EMBL/GenBank/DDBJ databases">
        <authorList>
            <person name="Corre E."/>
            <person name="Pelletier E."/>
            <person name="Niang G."/>
            <person name="Scheremetjew M."/>
            <person name="Finn R."/>
            <person name="Kale V."/>
            <person name="Holt S."/>
            <person name="Cochrane G."/>
            <person name="Meng A."/>
            <person name="Brown T."/>
            <person name="Cohen L."/>
        </authorList>
    </citation>
    <scope>NUCLEOTIDE SEQUENCE</scope>
    <source>
        <strain evidence="1">NIES-381</strain>
    </source>
</reference>
<dbReference type="EMBL" id="HBGA01050747">
    <property type="protein sequence ID" value="CAD9007585.1"/>
    <property type="molecule type" value="Transcribed_RNA"/>
</dbReference>
<organism evidence="1">
    <name type="scientific">Eutreptiella gymnastica</name>
    <dbReference type="NCBI Taxonomy" id="73025"/>
    <lineage>
        <taxon>Eukaryota</taxon>
        <taxon>Discoba</taxon>
        <taxon>Euglenozoa</taxon>
        <taxon>Euglenida</taxon>
        <taxon>Spirocuta</taxon>
        <taxon>Euglenophyceae</taxon>
        <taxon>Eutreptiales</taxon>
        <taxon>Eutreptiaceae</taxon>
        <taxon>Eutreptiella</taxon>
    </lineage>
</organism>
<gene>
    <name evidence="1" type="ORF">EGYM00392_LOCUS18678</name>
</gene>